<protein>
    <submittedName>
        <fullName evidence="2">Uncharacterized protein</fullName>
    </submittedName>
</protein>
<dbReference type="Gramene" id="KFK31499">
    <property type="protein sequence ID" value="KFK31499"/>
    <property type="gene ID" value="AALP_AA6G120400"/>
</dbReference>
<keyword evidence="3" id="KW-1185">Reference proteome</keyword>
<dbReference type="Proteomes" id="UP000029120">
    <property type="component" value="Chromosome 6"/>
</dbReference>
<sequence>MDYEKQKKLDEAERAKLVMLEVKLDEVEAKIDRNQEKIENEKEFMKVLEEESIKMKIKIVVLNDDISSVSSLLSKDYCDASGRFGFAV</sequence>
<accession>A0A087GNP7</accession>
<keyword evidence="1" id="KW-0175">Coiled coil</keyword>
<evidence type="ECO:0000313" key="2">
    <source>
        <dbReference type="EMBL" id="KFK31499.1"/>
    </source>
</evidence>
<dbReference type="EMBL" id="CM002874">
    <property type="protein sequence ID" value="KFK31499.1"/>
    <property type="molecule type" value="Genomic_DNA"/>
</dbReference>
<evidence type="ECO:0000256" key="1">
    <source>
        <dbReference type="SAM" id="Coils"/>
    </source>
</evidence>
<organism evidence="2 3">
    <name type="scientific">Arabis alpina</name>
    <name type="common">Alpine rock-cress</name>
    <dbReference type="NCBI Taxonomy" id="50452"/>
    <lineage>
        <taxon>Eukaryota</taxon>
        <taxon>Viridiplantae</taxon>
        <taxon>Streptophyta</taxon>
        <taxon>Embryophyta</taxon>
        <taxon>Tracheophyta</taxon>
        <taxon>Spermatophyta</taxon>
        <taxon>Magnoliopsida</taxon>
        <taxon>eudicotyledons</taxon>
        <taxon>Gunneridae</taxon>
        <taxon>Pentapetalae</taxon>
        <taxon>rosids</taxon>
        <taxon>malvids</taxon>
        <taxon>Brassicales</taxon>
        <taxon>Brassicaceae</taxon>
        <taxon>Arabideae</taxon>
        <taxon>Arabis</taxon>
    </lineage>
</organism>
<reference evidence="3" key="1">
    <citation type="journal article" date="2015" name="Nat. Plants">
        <title>Genome expansion of Arabis alpina linked with retrotransposition and reduced symmetric DNA methylation.</title>
        <authorList>
            <person name="Willing E.M."/>
            <person name="Rawat V."/>
            <person name="Mandakova T."/>
            <person name="Maumus F."/>
            <person name="James G.V."/>
            <person name="Nordstroem K.J."/>
            <person name="Becker C."/>
            <person name="Warthmann N."/>
            <person name="Chica C."/>
            <person name="Szarzynska B."/>
            <person name="Zytnicki M."/>
            <person name="Albani M.C."/>
            <person name="Kiefer C."/>
            <person name="Bergonzi S."/>
            <person name="Castaings L."/>
            <person name="Mateos J.L."/>
            <person name="Berns M.C."/>
            <person name="Bujdoso N."/>
            <person name="Piofczyk T."/>
            <person name="de Lorenzo L."/>
            <person name="Barrero-Sicilia C."/>
            <person name="Mateos I."/>
            <person name="Piednoel M."/>
            <person name="Hagmann J."/>
            <person name="Chen-Min-Tao R."/>
            <person name="Iglesias-Fernandez R."/>
            <person name="Schuster S.C."/>
            <person name="Alonso-Blanco C."/>
            <person name="Roudier F."/>
            <person name="Carbonero P."/>
            <person name="Paz-Ares J."/>
            <person name="Davis S.J."/>
            <person name="Pecinka A."/>
            <person name="Quesneville H."/>
            <person name="Colot V."/>
            <person name="Lysak M.A."/>
            <person name="Weigel D."/>
            <person name="Coupland G."/>
            <person name="Schneeberger K."/>
        </authorList>
    </citation>
    <scope>NUCLEOTIDE SEQUENCE [LARGE SCALE GENOMIC DNA]</scope>
    <source>
        <strain evidence="3">cv. Pajares</strain>
    </source>
</reference>
<dbReference type="AlphaFoldDB" id="A0A087GNP7"/>
<proteinExistence type="predicted"/>
<gene>
    <name evidence="2" type="ordered locus">AALP_Aa6g120400</name>
</gene>
<feature type="coiled-coil region" evidence="1">
    <location>
        <begin position="17"/>
        <end position="51"/>
    </location>
</feature>
<name>A0A087GNP7_ARAAL</name>
<evidence type="ECO:0000313" key="3">
    <source>
        <dbReference type="Proteomes" id="UP000029120"/>
    </source>
</evidence>